<evidence type="ECO:0000256" key="7">
    <source>
        <dbReference type="PIRNR" id="PIRNR016262"/>
    </source>
</evidence>
<evidence type="ECO:0000256" key="1">
    <source>
        <dbReference type="ARBA" id="ARBA00004821"/>
    </source>
</evidence>
<dbReference type="EMBL" id="FQWF01000002">
    <property type="protein sequence ID" value="SHG11903.1"/>
    <property type="molecule type" value="Genomic_DNA"/>
</dbReference>
<dbReference type="PANTHER" id="PTHR10993:SF12">
    <property type="entry name" value="OCTANOYLTRANSFERASE"/>
    <property type="match status" value="1"/>
</dbReference>
<evidence type="ECO:0000256" key="4">
    <source>
        <dbReference type="ARBA" id="ARBA00023315"/>
    </source>
</evidence>
<evidence type="ECO:0000256" key="5">
    <source>
        <dbReference type="ARBA" id="ARBA00024732"/>
    </source>
</evidence>
<evidence type="ECO:0000256" key="8">
    <source>
        <dbReference type="PIRSR" id="PIRSR016262-1"/>
    </source>
</evidence>
<keyword evidence="13" id="KW-1185">Reference proteome</keyword>
<dbReference type="PROSITE" id="PS01313">
    <property type="entry name" value="LIPB"/>
    <property type="match status" value="1"/>
</dbReference>
<dbReference type="SUPFAM" id="SSF55681">
    <property type="entry name" value="Class II aaRS and biotin synthetases"/>
    <property type="match status" value="1"/>
</dbReference>
<protein>
    <recommendedName>
        <fullName evidence="6 7">Octanoyltransferase</fullName>
        <ecNumber evidence="6 7">2.3.1.181</ecNumber>
    </recommendedName>
    <alternativeName>
        <fullName evidence="6">Lipoate-protein ligase B</fullName>
    </alternativeName>
    <alternativeName>
        <fullName evidence="6">Lipoyl/octanoyl transferase</fullName>
    </alternativeName>
    <alternativeName>
        <fullName evidence="6">Octanoyl-[acyl-carrier-protein]-protein N-octanoyltransferase</fullName>
    </alternativeName>
</protein>
<comment type="similarity">
    <text evidence="6 7">Belongs to the LipB family.</text>
</comment>
<feature type="binding site" evidence="6 9">
    <location>
        <begin position="180"/>
        <end position="182"/>
    </location>
    <ligand>
        <name>substrate</name>
    </ligand>
</feature>
<comment type="catalytic activity">
    <reaction evidence="6 7">
        <text>octanoyl-[ACP] + L-lysyl-[protein] = N(6)-octanoyl-L-lysyl-[protein] + holo-[ACP] + H(+)</text>
        <dbReference type="Rhea" id="RHEA:17665"/>
        <dbReference type="Rhea" id="RHEA-COMP:9636"/>
        <dbReference type="Rhea" id="RHEA-COMP:9685"/>
        <dbReference type="Rhea" id="RHEA-COMP:9752"/>
        <dbReference type="Rhea" id="RHEA-COMP:9928"/>
        <dbReference type="ChEBI" id="CHEBI:15378"/>
        <dbReference type="ChEBI" id="CHEBI:29969"/>
        <dbReference type="ChEBI" id="CHEBI:64479"/>
        <dbReference type="ChEBI" id="CHEBI:78463"/>
        <dbReference type="ChEBI" id="CHEBI:78809"/>
        <dbReference type="EC" id="2.3.1.181"/>
    </reaction>
</comment>
<comment type="pathway">
    <text evidence="1 6 7">Protein modification; protein lipoylation via endogenous pathway; protein N(6)-(lipoyl)lysine from octanoyl-[acyl-carrier-protein]: step 1/2.</text>
</comment>
<feature type="active site" description="Acyl-thioester intermediate" evidence="6 8">
    <location>
        <position position="198"/>
    </location>
</feature>
<evidence type="ECO:0000256" key="2">
    <source>
        <dbReference type="ARBA" id="ARBA00022490"/>
    </source>
</evidence>
<evidence type="ECO:0000256" key="10">
    <source>
        <dbReference type="PIRSR" id="PIRSR016262-3"/>
    </source>
</evidence>
<dbReference type="PANTHER" id="PTHR10993">
    <property type="entry name" value="OCTANOYLTRANSFERASE"/>
    <property type="match status" value="1"/>
</dbReference>
<dbReference type="InterPro" id="IPR045864">
    <property type="entry name" value="aa-tRNA-synth_II/BPL/LPL"/>
</dbReference>
<keyword evidence="2 6" id="KW-0963">Cytoplasm</keyword>
<dbReference type="Pfam" id="PF21948">
    <property type="entry name" value="LplA-B_cat"/>
    <property type="match status" value="1"/>
</dbReference>
<dbReference type="FunFam" id="3.30.930.10:FF:000035">
    <property type="entry name" value="Putative lipoyltransferase 2, mitochondrial"/>
    <property type="match status" value="1"/>
</dbReference>
<dbReference type="NCBIfam" id="TIGR00214">
    <property type="entry name" value="lipB"/>
    <property type="match status" value="1"/>
</dbReference>
<dbReference type="InterPro" id="IPR000544">
    <property type="entry name" value="Octanoyltransferase"/>
</dbReference>
<dbReference type="CDD" id="cd16444">
    <property type="entry name" value="LipB"/>
    <property type="match status" value="1"/>
</dbReference>
<dbReference type="AlphaFoldDB" id="A0A1M5H7N2"/>
<gene>
    <name evidence="6" type="primary">lipB</name>
    <name evidence="12" type="ORF">SAMN05444372_102322</name>
</gene>
<dbReference type="GO" id="GO:0005737">
    <property type="term" value="C:cytoplasm"/>
    <property type="evidence" value="ECO:0007669"/>
    <property type="project" value="UniProtKB-SubCell"/>
</dbReference>
<dbReference type="PROSITE" id="PS51733">
    <property type="entry name" value="BPL_LPL_CATALYTIC"/>
    <property type="match status" value="1"/>
</dbReference>
<dbReference type="InterPro" id="IPR004143">
    <property type="entry name" value="BPL_LPL_catalytic"/>
</dbReference>
<feature type="site" description="Lowers pKa of active site Cys" evidence="6 10">
    <location>
        <position position="164"/>
    </location>
</feature>
<proteinExistence type="inferred from homology"/>
<dbReference type="GO" id="GO:0009249">
    <property type="term" value="P:protein lipoylation"/>
    <property type="evidence" value="ECO:0007669"/>
    <property type="project" value="InterPro"/>
</dbReference>
<dbReference type="InterPro" id="IPR020605">
    <property type="entry name" value="Octanoyltransferase_CS"/>
</dbReference>
<comment type="function">
    <text evidence="5 6 7">Catalyzes the transfer of endogenously produced octanoic acid from octanoyl-acyl-carrier-protein onto the lipoyl domains of lipoate-dependent enzymes. Lipoyl-ACP can also act as a substrate although octanoyl-ACP is likely to be the physiological substrate.</text>
</comment>
<comment type="miscellaneous">
    <text evidence="6">In the reaction, the free carboxyl group of octanoic acid is attached via an amide linkage to the epsilon-amino group of a specific lysine residue of lipoyl domains of lipoate-dependent enzymes.</text>
</comment>
<keyword evidence="4 6" id="KW-0012">Acyltransferase</keyword>
<dbReference type="Gene3D" id="3.30.930.10">
    <property type="entry name" value="Bira Bifunctional Protein, Domain 2"/>
    <property type="match status" value="1"/>
</dbReference>
<dbReference type="STRING" id="229205.SAMN05444372_102322"/>
<dbReference type="GO" id="GO:0033819">
    <property type="term" value="F:lipoyl(octanoyl) transferase activity"/>
    <property type="evidence" value="ECO:0007669"/>
    <property type="project" value="UniProtKB-EC"/>
</dbReference>
<dbReference type="EC" id="2.3.1.181" evidence="6 7"/>
<evidence type="ECO:0000313" key="13">
    <source>
        <dbReference type="Proteomes" id="UP000184020"/>
    </source>
</evidence>
<dbReference type="NCBIfam" id="NF010925">
    <property type="entry name" value="PRK14345.1"/>
    <property type="match status" value="1"/>
</dbReference>
<evidence type="ECO:0000256" key="6">
    <source>
        <dbReference type="HAMAP-Rule" id="MF_00013"/>
    </source>
</evidence>
<keyword evidence="3 6" id="KW-0808">Transferase</keyword>
<organism evidence="12 13">
    <name type="scientific">Flavobacterium micromati</name>
    <dbReference type="NCBI Taxonomy" id="229205"/>
    <lineage>
        <taxon>Bacteria</taxon>
        <taxon>Pseudomonadati</taxon>
        <taxon>Bacteroidota</taxon>
        <taxon>Flavobacteriia</taxon>
        <taxon>Flavobacteriales</taxon>
        <taxon>Flavobacteriaceae</taxon>
        <taxon>Flavobacterium</taxon>
    </lineage>
</organism>
<evidence type="ECO:0000313" key="12">
    <source>
        <dbReference type="EMBL" id="SHG11903.1"/>
    </source>
</evidence>
<sequence length="240" mass="27242">MRSLQLQMNKTIQLQDLGNKDYKATWEYQEELFKAIVDLKIRNRREELNLPTPNHFLFVEHPHVYTLGKSGDLSNLLLSEKQLEAKGATFYKINRGGDITYHGPGQIVGYPILDLENFFTDIHKYLRFLEEAIILTLAEYGIISGRSEGETGVWLGVGTPFARKICAMGVRASRWVTMHGFALNVNADLGYFDNIIPCGIRGKAVTSLNVELGVEKVNESEVKEKIVKHFKELFEAEFSS</sequence>
<reference evidence="13" key="1">
    <citation type="submission" date="2016-11" db="EMBL/GenBank/DDBJ databases">
        <authorList>
            <person name="Varghese N."/>
            <person name="Submissions S."/>
        </authorList>
    </citation>
    <scope>NUCLEOTIDE SEQUENCE [LARGE SCALE GENOMIC DNA]</scope>
    <source>
        <strain evidence="13">DSM 17659</strain>
    </source>
</reference>
<name>A0A1M5H7N2_9FLAO</name>
<dbReference type="UniPathway" id="UPA00538">
    <property type="reaction ID" value="UER00592"/>
</dbReference>
<dbReference type="PIRSF" id="PIRSF016262">
    <property type="entry name" value="LPLase"/>
    <property type="match status" value="1"/>
</dbReference>
<evidence type="ECO:0000259" key="11">
    <source>
        <dbReference type="PROSITE" id="PS51733"/>
    </source>
</evidence>
<dbReference type="HAMAP" id="MF_00013">
    <property type="entry name" value="LipB"/>
    <property type="match status" value="1"/>
</dbReference>
<accession>A0A1M5H7N2</accession>
<evidence type="ECO:0000256" key="3">
    <source>
        <dbReference type="ARBA" id="ARBA00022679"/>
    </source>
</evidence>
<comment type="subcellular location">
    <subcellularLocation>
        <location evidence="6">Cytoplasm</location>
    </subcellularLocation>
</comment>
<feature type="domain" description="BPL/LPL catalytic" evidence="11">
    <location>
        <begin position="50"/>
        <end position="238"/>
    </location>
</feature>
<feature type="binding site" evidence="6 9">
    <location>
        <begin position="95"/>
        <end position="102"/>
    </location>
    <ligand>
        <name>substrate</name>
    </ligand>
</feature>
<evidence type="ECO:0000256" key="9">
    <source>
        <dbReference type="PIRSR" id="PIRSR016262-2"/>
    </source>
</evidence>
<dbReference type="Proteomes" id="UP000184020">
    <property type="component" value="Unassembled WGS sequence"/>
</dbReference>
<feature type="binding site" evidence="6 9">
    <location>
        <begin position="167"/>
        <end position="169"/>
    </location>
    <ligand>
        <name>substrate</name>
    </ligand>
</feature>